<dbReference type="Proteomes" id="UP000306918">
    <property type="component" value="Unassembled WGS sequence"/>
</dbReference>
<feature type="region of interest" description="Disordered" evidence="1">
    <location>
        <begin position="1022"/>
        <end position="1041"/>
    </location>
</feature>
<sequence>MLVSNNPIPTQNASFTLLTKTGYDSYTTIPATSGLTGTIDNTYTGSNYLNTSYNSFPFAEPVVQNQQTRGLVTWTETRVLGTNQFLYAVNIYDEKGRLIQVKNKNSTGGTDLITNQYTFSGQLLVNVMKQEKAGSSNPQTHIVVTKFDYYELGQVKSVTKKISSVINGVAVNKPEVEIVKNQYDDLGRLYEKGIGKKKDASGSGYTTDAIQLLRYDYNIRGWLLGVNRDYLANEGQTTDGILFGFELGYDKKTNKAGQNFNSSELNGNISGMLWKSDGDDIRRKYDFTYDAANRLLRSDFIQQNDDDHMWNNLKVNFNMKVGDGVNPLLAYDANGNIMRMQQWGLKINGNTQMDDMLYTYYNNSNKLSAITEQGTGAADHKLGDFTDNNTSGNDYGYDKNGNLVTDKNKRMNGTTGTEVTNGGAISYNFLNLPQQINVQDANNQEKGSISYVYDATGVKLKKIVTEKNMSILYNNSTFTSDITTTTTYLGSFVYESKAYNNASLSALGYTDKLQMLNHEEGRVRYLEAIDQQPAHYEYDYFVKDHLGNVRMVLTEEQQQDIYPAATLEGNLNNAGDAVYKENQYYNIDANKIALKGEATGITDYINKNGGSNATDQPVNNNPNSNVTANSTKLYKLIASGNAGATGLGITLKVMGGDRIDIFGKSYYFENNSGGTNFDVPVLDILGGLLGAPTGATVSKAVTAQGLNSIPGVYDGLNNFLKNTDRGTGGTKPKAYINWILLDDNFKYVTGNFERVDQPNVVEDHYLSNIPVKKNGYLYVYASNESPVRVFFDNLQVIHSHGPLLEETHYYPFGLTMAGISSKAAGKPDNKYEYNGKEKQEKEFSDGSGLNLYDFGARMYDPQIGRWHVIDPLAEQSRRWSPYVYALNNPIRFIDPDGMAAEAAGGDTTKVPTNKTEVTINEPNDQNSFFFKLYDELNKHLKAIGGQDLSSFDGQEGDKDGVIAWLFDQMEAIGKNAGHPSDKLRTSGTAELDGGTFALDDQFNFTVSFSTVDSPVEQFGKSLTKKDETSTKNGVKVSGGAKNDKNGLNGSIDYVNEVTRLGGTADQYSLYGYKSNLVVNVTLNYTTNEIKYVPTSRGSVPVPNSTTKSVSFAIGATGVVYQAIKR</sequence>
<dbReference type="PANTHER" id="PTHR32305:SF15">
    <property type="entry name" value="PROTEIN RHSA-RELATED"/>
    <property type="match status" value="1"/>
</dbReference>
<dbReference type="NCBIfam" id="TIGR03696">
    <property type="entry name" value="Rhs_assc_core"/>
    <property type="match status" value="1"/>
</dbReference>
<dbReference type="InterPro" id="IPR050708">
    <property type="entry name" value="T6SS_VgrG/RHS"/>
</dbReference>
<dbReference type="OrthoDB" id="976756at2"/>
<accession>A0A4S8HEZ9</accession>
<dbReference type="PANTHER" id="PTHR32305">
    <property type="match status" value="1"/>
</dbReference>
<dbReference type="InterPro" id="IPR022385">
    <property type="entry name" value="Rhs_assc_core"/>
</dbReference>
<organism evidence="2 3">
    <name type="scientific">Niastella caeni</name>
    <dbReference type="NCBI Taxonomy" id="2569763"/>
    <lineage>
        <taxon>Bacteria</taxon>
        <taxon>Pseudomonadati</taxon>
        <taxon>Bacteroidota</taxon>
        <taxon>Chitinophagia</taxon>
        <taxon>Chitinophagales</taxon>
        <taxon>Chitinophagaceae</taxon>
        <taxon>Niastella</taxon>
    </lineage>
</organism>
<protein>
    <submittedName>
        <fullName evidence="2">RHS repeat-associated core domain-containing protein</fullName>
    </submittedName>
</protein>
<dbReference type="AlphaFoldDB" id="A0A4S8HEZ9"/>
<reference evidence="2 3" key="1">
    <citation type="submission" date="2019-04" db="EMBL/GenBank/DDBJ databases">
        <title>Niastella caeni sp. nov., isolated from activated sludge.</title>
        <authorList>
            <person name="Sheng M."/>
        </authorList>
    </citation>
    <scope>NUCLEOTIDE SEQUENCE [LARGE SCALE GENOMIC DNA]</scope>
    <source>
        <strain evidence="2 3">HX-2-15</strain>
    </source>
</reference>
<evidence type="ECO:0000313" key="3">
    <source>
        <dbReference type="Proteomes" id="UP000306918"/>
    </source>
</evidence>
<proteinExistence type="predicted"/>
<comment type="caution">
    <text evidence="2">The sequence shown here is derived from an EMBL/GenBank/DDBJ whole genome shotgun (WGS) entry which is preliminary data.</text>
</comment>
<dbReference type="EMBL" id="STFF01000009">
    <property type="protein sequence ID" value="THU33597.1"/>
    <property type="molecule type" value="Genomic_DNA"/>
</dbReference>
<evidence type="ECO:0000313" key="2">
    <source>
        <dbReference type="EMBL" id="THU33597.1"/>
    </source>
</evidence>
<gene>
    <name evidence="2" type="ORF">FAM09_25805</name>
</gene>
<keyword evidence="3" id="KW-1185">Reference proteome</keyword>
<evidence type="ECO:0000256" key="1">
    <source>
        <dbReference type="SAM" id="MobiDB-lite"/>
    </source>
</evidence>
<dbReference type="Gene3D" id="2.180.10.10">
    <property type="entry name" value="RHS repeat-associated core"/>
    <property type="match status" value="2"/>
</dbReference>
<name>A0A4S8HEZ9_9BACT</name>